<comment type="caution">
    <text evidence="1">The sequence shown here is derived from an EMBL/GenBank/DDBJ whole genome shotgun (WGS) entry which is preliminary data.</text>
</comment>
<reference evidence="1" key="1">
    <citation type="submission" date="2020-11" db="EMBL/GenBank/DDBJ databases">
        <authorList>
            <person name="Whitehead M."/>
        </authorList>
    </citation>
    <scope>NUCLEOTIDE SEQUENCE</scope>
    <source>
        <strain evidence="1">EGII</strain>
    </source>
</reference>
<protein>
    <submittedName>
        <fullName evidence="1">(Mediterranean fruit fly) hypothetical protein</fullName>
    </submittedName>
</protein>
<name>A0A811UMS0_CERCA</name>
<dbReference type="EMBL" id="CAJHJT010000012">
    <property type="protein sequence ID" value="CAD6999628.1"/>
    <property type="molecule type" value="Genomic_DNA"/>
</dbReference>
<dbReference type="Proteomes" id="UP000606786">
    <property type="component" value="Unassembled WGS sequence"/>
</dbReference>
<evidence type="ECO:0000313" key="2">
    <source>
        <dbReference type="Proteomes" id="UP000606786"/>
    </source>
</evidence>
<evidence type="ECO:0000313" key="1">
    <source>
        <dbReference type="EMBL" id="CAD6999628.1"/>
    </source>
</evidence>
<organism evidence="1 2">
    <name type="scientific">Ceratitis capitata</name>
    <name type="common">Mediterranean fruit fly</name>
    <name type="synonym">Tephritis capitata</name>
    <dbReference type="NCBI Taxonomy" id="7213"/>
    <lineage>
        <taxon>Eukaryota</taxon>
        <taxon>Metazoa</taxon>
        <taxon>Ecdysozoa</taxon>
        <taxon>Arthropoda</taxon>
        <taxon>Hexapoda</taxon>
        <taxon>Insecta</taxon>
        <taxon>Pterygota</taxon>
        <taxon>Neoptera</taxon>
        <taxon>Endopterygota</taxon>
        <taxon>Diptera</taxon>
        <taxon>Brachycera</taxon>
        <taxon>Muscomorpha</taxon>
        <taxon>Tephritoidea</taxon>
        <taxon>Tephritidae</taxon>
        <taxon>Ceratitis</taxon>
        <taxon>Ceratitis</taxon>
    </lineage>
</organism>
<proteinExistence type="predicted"/>
<gene>
    <name evidence="1" type="ORF">CCAP1982_LOCUS8160</name>
</gene>
<sequence length="138" mass="15610">MNRRSFRALFSKKNSSRTLSWLETSAQPKPYRLMYTISSELLRCLPKPVRECCRLQTLTLTLTSTLLSKHKESVAVSGFEQLCHVTRAASGEDLPGNWPRQRGDGTWEQLRASGYEGSVALVAANHCHALLQIYQFHS</sequence>
<dbReference type="AlphaFoldDB" id="A0A811UMS0"/>
<keyword evidence="2" id="KW-1185">Reference proteome</keyword>
<accession>A0A811UMS0</accession>